<dbReference type="InterPro" id="IPR024185">
    <property type="entry name" value="FTHF_cligase-like_sf"/>
</dbReference>
<evidence type="ECO:0000256" key="1">
    <source>
        <dbReference type="ARBA" id="ARBA00010638"/>
    </source>
</evidence>
<dbReference type="Proteomes" id="UP000663801">
    <property type="component" value="Unassembled WGS sequence"/>
</dbReference>
<sequence length="195" mass="20449">MDPVAEKIALRTALLAGRRGRSTVDRVAAQDALDAHLRDLTRGRSALALFLPLPTEPVSRRTVDALAGTHRVLLPVATAGRPLDWAEAGGGVRRGAFGIDEPAGPTAGPDALERVDLVLVPALAVDRSGRRLGRGGGHYDRTLALLAGLPVRPMIVAVVFDAEVLDSIPVEETDRVVDAVLTPTGGLSPTPHHTP</sequence>
<dbReference type="InterPro" id="IPR002698">
    <property type="entry name" value="FTHF_cligase"/>
</dbReference>
<dbReference type="PIRSF" id="PIRSF006806">
    <property type="entry name" value="FTHF_cligase"/>
    <property type="match status" value="1"/>
</dbReference>
<dbReference type="Pfam" id="PF01812">
    <property type="entry name" value="5-FTHF_cyc-lig"/>
    <property type="match status" value="1"/>
</dbReference>
<dbReference type="EMBL" id="JAERWL010000006">
    <property type="protein sequence ID" value="MBM9476212.1"/>
    <property type="molecule type" value="Genomic_DNA"/>
</dbReference>
<comment type="caution">
    <text evidence="6">The sequence shown here is derived from an EMBL/GenBank/DDBJ whole genome shotgun (WGS) entry which is preliminary data.</text>
</comment>
<feature type="binding site" evidence="4">
    <location>
        <position position="56"/>
    </location>
    <ligand>
        <name>substrate</name>
    </ligand>
</feature>
<evidence type="ECO:0000256" key="5">
    <source>
        <dbReference type="RuleBase" id="RU361279"/>
    </source>
</evidence>
<reference evidence="6" key="1">
    <citation type="submission" date="2021-01" db="EMBL/GenBank/DDBJ databases">
        <title>KCTC 19127 draft genome.</title>
        <authorList>
            <person name="An D."/>
        </authorList>
    </citation>
    <scope>NUCLEOTIDE SEQUENCE</scope>
    <source>
        <strain evidence="6">KCTC 19127</strain>
    </source>
</reference>
<protein>
    <recommendedName>
        <fullName evidence="5">5-formyltetrahydrofolate cyclo-ligase</fullName>
        <ecNumber evidence="5">6.3.3.2</ecNumber>
    </recommendedName>
</protein>
<dbReference type="GO" id="GO:0046872">
    <property type="term" value="F:metal ion binding"/>
    <property type="evidence" value="ECO:0007669"/>
    <property type="project" value="UniProtKB-KW"/>
</dbReference>
<evidence type="ECO:0000256" key="4">
    <source>
        <dbReference type="PIRSR" id="PIRSR006806-1"/>
    </source>
</evidence>
<keyword evidence="5" id="KW-0479">Metal-binding</keyword>
<keyword evidence="2 4" id="KW-0547">Nucleotide-binding</keyword>
<dbReference type="PANTHER" id="PTHR23407:SF1">
    <property type="entry name" value="5-FORMYLTETRAHYDROFOLATE CYCLO-LIGASE"/>
    <property type="match status" value="1"/>
</dbReference>
<dbReference type="RefSeq" id="WP_205256298.1">
    <property type="nucleotide sequence ID" value="NZ_BAAAPV010000001.1"/>
</dbReference>
<gene>
    <name evidence="6" type="ORF">JL107_07125</name>
</gene>
<comment type="similarity">
    <text evidence="1 5">Belongs to the 5-formyltetrahydrofolate cyclo-ligase family.</text>
</comment>
<dbReference type="GO" id="GO:0009396">
    <property type="term" value="P:folic acid-containing compound biosynthetic process"/>
    <property type="evidence" value="ECO:0007669"/>
    <property type="project" value="TreeGrafter"/>
</dbReference>
<keyword evidence="7" id="KW-1185">Reference proteome</keyword>
<keyword evidence="5" id="KW-0460">Magnesium</keyword>
<organism evidence="6 7">
    <name type="scientific">Nakamurella flavida</name>
    <dbReference type="NCBI Taxonomy" id="363630"/>
    <lineage>
        <taxon>Bacteria</taxon>
        <taxon>Bacillati</taxon>
        <taxon>Actinomycetota</taxon>
        <taxon>Actinomycetes</taxon>
        <taxon>Nakamurellales</taxon>
        <taxon>Nakamurellaceae</taxon>
        <taxon>Nakamurella</taxon>
    </lineage>
</organism>
<keyword evidence="6" id="KW-0436">Ligase</keyword>
<dbReference type="GO" id="GO:0035999">
    <property type="term" value="P:tetrahydrofolate interconversion"/>
    <property type="evidence" value="ECO:0007669"/>
    <property type="project" value="TreeGrafter"/>
</dbReference>
<comment type="catalytic activity">
    <reaction evidence="5">
        <text>(6S)-5-formyl-5,6,7,8-tetrahydrofolate + ATP = (6R)-5,10-methenyltetrahydrofolate + ADP + phosphate</text>
        <dbReference type="Rhea" id="RHEA:10488"/>
        <dbReference type="ChEBI" id="CHEBI:30616"/>
        <dbReference type="ChEBI" id="CHEBI:43474"/>
        <dbReference type="ChEBI" id="CHEBI:57455"/>
        <dbReference type="ChEBI" id="CHEBI:57457"/>
        <dbReference type="ChEBI" id="CHEBI:456216"/>
        <dbReference type="EC" id="6.3.3.2"/>
    </reaction>
</comment>
<name>A0A938YHV7_9ACTN</name>
<dbReference type="SUPFAM" id="SSF100950">
    <property type="entry name" value="NagB/RpiA/CoA transferase-like"/>
    <property type="match status" value="1"/>
</dbReference>
<dbReference type="NCBIfam" id="TIGR02727">
    <property type="entry name" value="MTHFS_bact"/>
    <property type="match status" value="1"/>
</dbReference>
<dbReference type="GO" id="GO:0005524">
    <property type="term" value="F:ATP binding"/>
    <property type="evidence" value="ECO:0007669"/>
    <property type="project" value="UniProtKB-KW"/>
</dbReference>
<feature type="binding site" evidence="4">
    <location>
        <position position="51"/>
    </location>
    <ligand>
        <name>substrate</name>
    </ligand>
</feature>
<dbReference type="GO" id="GO:0030272">
    <property type="term" value="F:5-formyltetrahydrofolate cyclo-ligase activity"/>
    <property type="evidence" value="ECO:0007669"/>
    <property type="project" value="UniProtKB-EC"/>
</dbReference>
<comment type="cofactor">
    <cofactor evidence="5">
        <name>Mg(2+)</name>
        <dbReference type="ChEBI" id="CHEBI:18420"/>
    </cofactor>
</comment>
<feature type="binding site" evidence="4">
    <location>
        <begin position="131"/>
        <end position="139"/>
    </location>
    <ligand>
        <name>ATP</name>
        <dbReference type="ChEBI" id="CHEBI:30616"/>
    </ligand>
</feature>
<dbReference type="Gene3D" id="3.40.50.10420">
    <property type="entry name" value="NagB/RpiA/CoA transferase-like"/>
    <property type="match status" value="1"/>
</dbReference>
<proteinExistence type="inferred from homology"/>
<dbReference type="InterPro" id="IPR037171">
    <property type="entry name" value="NagB/RpiA_transferase-like"/>
</dbReference>
<evidence type="ECO:0000256" key="3">
    <source>
        <dbReference type="ARBA" id="ARBA00022840"/>
    </source>
</evidence>
<feature type="binding site" evidence="4">
    <location>
        <begin position="7"/>
        <end position="11"/>
    </location>
    <ligand>
        <name>ATP</name>
        <dbReference type="ChEBI" id="CHEBI:30616"/>
    </ligand>
</feature>
<dbReference type="AlphaFoldDB" id="A0A938YHV7"/>
<dbReference type="PANTHER" id="PTHR23407">
    <property type="entry name" value="ATPASE INHIBITOR/5-FORMYLTETRAHYDROFOLATE CYCLO-LIGASE"/>
    <property type="match status" value="1"/>
</dbReference>
<evidence type="ECO:0000256" key="2">
    <source>
        <dbReference type="ARBA" id="ARBA00022741"/>
    </source>
</evidence>
<evidence type="ECO:0000313" key="6">
    <source>
        <dbReference type="EMBL" id="MBM9476212.1"/>
    </source>
</evidence>
<accession>A0A938YHV7</accession>
<evidence type="ECO:0000313" key="7">
    <source>
        <dbReference type="Proteomes" id="UP000663801"/>
    </source>
</evidence>
<dbReference type="EC" id="6.3.3.2" evidence="5"/>
<keyword evidence="3 4" id="KW-0067">ATP-binding</keyword>